<comment type="caution">
    <text evidence="2">The sequence shown here is derived from an EMBL/GenBank/DDBJ whole genome shotgun (WGS) entry which is preliminary data.</text>
</comment>
<dbReference type="AlphaFoldDB" id="A0ABD2LFG9"/>
<protein>
    <submittedName>
        <fullName evidence="2">Uncharacterized protein</fullName>
    </submittedName>
</protein>
<accession>A0ABD2LFG9</accession>
<evidence type="ECO:0000313" key="3">
    <source>
        <dbReference type="Proteomes" id="UP001620626"/>
    </source>
</evidence>
<name>A0ABD2LFG9_9BILA</name>
<feature type="signal peptide" evidence="1">
    <location>
        <begin position="1"/>
        <end position="25"/>
    </location>
</feature>
<evidence type="ECO:0000313" key="2">
    <source>
        <dbReference type="EMBL" id="KAL3113970.1"/>
    </source>
</evidence>
<organism evidence="2 3">
    <name type="scientific">Heterodera trifolii</name>
    <dbReference type="NCBI Taxonomy" id="157864"/>
    <lineage>
        <taxon>Eukaryota</taxon>
        <taxon>Metazoa</taxon>
        <taxon>Ecdysozoa</taxon>
        <taxon>Nematoda</taxon>
        <taxon>Chromadorea</taxon>
        <taxon>Rhabditida</taxon>
        <taxon>Tylenchina</taxon>
        <taxon>Tylenchomorpha</taxon>
        <taxon>Tylenchoidea</taxon>
        <taxon>Heteroderidae</taxon>
        <taxon>Heteroderinae</taxon>
        <taxon>Heterodera</taxon>
    </lineage>
</organism>
<reference evidence="2 3" key="1">
    <citation type="submission" date="2024-10" db="EMBL/GenBank/DDBJ databases">
        <authorList>
            <person name="Kim D."/>
        </authorList>
    </citation>
    <scope>NUCLEOTIDE SEQUENCE [LARGE SCALE GENOMIC DNA]</scope>
    <source>
        <strain evidence="2">BH-2024</strain>
    </source>
</reference>
<sequence>MNIVSLFLVTLCSIFIVHFPKCAQAVTKKVTFGKGRPSTVQAWHNGQWLFNFETKKDREGILYANIDTRQWTGLNDDDSINFLDKNGTLLREIRVRKLRLKKEIFFQSSRTPYEISVFCNEQFMFEESATYLRSKLKNYLEIDPEKWLQRNSDDVITFKSNRSNGEQVTLGRATVQIMREVAENSNDYDLDFSQSFRHYFRNEHDFLYYDDANGTVHPVMA</sequence>
<gene>
    <name evidence="2" type="ORF">niasHT_015913</name>
</gene>
<feature type="chain" id="PRO_5044784610" evidence="1">
    <location>
        <begin position="26"/>
        <end position="221"/>
    </location>
</feature>
<dbReference type="EMBL" id="JBICBT010000428">
    <property type="protein sequence ID" value="KAL3113970.1"/>
    <property type="molecule type" value="Genomic_DNA"/>
</dbReference>
<keyword evidence="1" id="KW-0732">Signal</keyword>
<dbReference type="Proteomes" id="UP001620626">
    <property type="component" value="Unassembled WGS sequence"/>
</dbReference>
<proteinExistence type="predicted"/>
<evidence type="ECO:0000256" key="1">
    <source>
        <dbReference type="SAM" id="SignalP"/>
    </source>
</evidence>
<keyword evidence="3" id="KW-1185">Reference proteome</keyword>